<evidence type="ECO:0000313" key="3">
    <source>
        <dbReference type="Proteomes" id="UP001191082"/>
    </source>
</evidence>
<name>A0ABY2X878_9RHOB</name>
<dbReference type="SUPFAM" id="SSF141086">
    <property type="entry name" value="Agglutinin HPA-like"/>
    <property type="match status" value="1"/>
</dbReference>
<feature type="domain" description="H-type lectin" evidence="1">
    <location>
        <begin position="39"/>
        <end position="104"/>
    </location>
</feature>
<proteinExistence type="predicted"/>
<reference evidence="2 3" key="1">
    <citation type="submission" date="2019-05" db="EMBL/GenBank/DDBJ databases">
        <title>Marivita sp. nov. isolated from sea sediment.</title>
        <authorList>
            <person name="Kim W."/>
        </authorList>
    </citation>
    <scope>NUCLEOTIDE SEQUENCE [LARGE SCALE GENOMIC DNA]</scope>
    <source>
        <strain evidence="2 3">CAU 1492</strain>
    </source>
</reference>
<dbReference type="InterPro" id="IPR037221">
    <property type="entry name" value="H-type_lectin_dom_sf"/>
</dbReference>
<dbReference type="PANTHER" id="PTHR46938">
    <property type="entry name" value="DISCOIDIN-1 SUBUNIT A-RELATED-RELATED"/>
    <property type="match status" value="1"/>
</dbReference>
<dbReference type="EMBL" id="VCPC01000003">
    <property type="protein sequence ID" value="TMV11658.1"/>
    <property type="molecule type" value="Genomic_DNA"/>
</dbReference>
<keyword evidence="3" id="KW-1185">Reference proteome</keyword>
<dbReference type="Proteomes" id="UP001191082">
    <property type="component" value="Unassembled WGS sequence"/>
</dbReference>
<organism evidence="2 3">
    <name type="scientific">Arenibacterium halophilum</name>
    <dbReference type="NCBI Taxonomy" id="2583821"/>
    <lineage>
        <taxon>Bacteria</taxon>
        <taxon>Pseudomonadati</taxon>
        <taxon>Pseudomonadota</taxon>
        <taxon>Alphaproteobacteria</taxon>
        <taxon>Rhodobacterales</taxon>
        <taxon>Paracoccaceae</taxon>
        <taxon>Arenibacterium</taxon>
    </lineage>
</organism>
<dbReference type="Pfam" id="PF09458">
    <property type="entry name" value="H_lectin"/>
    <property type="match status" value="1"/>
</dbReference>
<evidence type="ECO:0000259" key="1">
    <source>
        <dbReference type="Pfam" id="PF09458"/>
    </source>
</evidence>
<comment type="caution">
    <text evidence="2">The sequence shown here is derived from an EMBL/GenBank/DDBJ whole genome shotgun (WGS) entry which is preliminary data.</text>
</comment>
<dbReference type="RefSeq" id="WP_138864722.1">
    <property type="nucleotide sequence ID" value="NZ_VCPC01000003.1"/>
</dbReference>
<accession>A0ABY2X878</accession>
<sequence length="116" mass="13033">MKRLENHLIGVDQGDTVVFSEFEEGGEMWTGSGPRERRRTVTFSAAFKSAPSVQLSVSLWDADTASALRAEVVAEHVTSDQFDIVFRTWSDSRFARVRVAWTAIGALPHADDWKLY</sequence>
<dbReference type="InterPro" id="IPR019019">
    <property type="entry name" value="H-type_lectin_domain"/>
</dbReference>
<protein>
    <recommendedName>
        <fullName evidence="1">H-type lectin domain-containing protein</fullName>
    </recommendedName>
</protein>
<dbReference type="InterPro" id="IPR052487">
    <property type="entry name" value="Galactose-binding_lectin"/>
</dbReference>
<gene>
    <name evidence="2" type="ORF">FGK64_15405</name>
</gene>
<dbReference type="Gene3D" id="2.60.40.2080">
    <property type="match status" value="1"/>
</dbReference>
<evidence type="ECO:0000313" key="2">
    <source>
        <dbReference type="EMBL" id="TMV11658.1"/>
    </source>
</evidence>